<feature type="domain" description="EF-hand" evidence="6">
    <location>
        <begin position="711"/>
        <end position="746"/>
    </location>
</feature>
<organism evidence="7 8">
    <name type="scientific">Anaeramoeba flamelloides</name>
    <dbReference type="NCBI Taxonomy" id="1746091"/>
    <lineage>
        <taxon>Eukaryota</taxon>
        <taxon>Metamonada</taxon>
        <taxon>Anaeramoebidae</taxon>
        <taxon>Anaeramoeba</taxon>
    </lineage>
</organism>
<dbReference type="CDD" id="cd00051">
    <property type="entry name" value="EFh"/>
    <property type="match status" value="1"/>
</dbReference>
<dbReference type="Proteomes" id="UP001150062">
    <property type="component" value="Unassembled WGS sequence"/>
</dbReference>
<dbReference type="InterPro" id="IPR002017">
    <property type="entry name" value="Spectrin_repeat"/>
</dbReference>
<dbReference type="SMART" id="SM00054">
    <property type="entry name" value="EFh"/>
    <property type="match status" value="2"/>
</dbReference>
<keyword evidence="1" id="KW-0677">Repeat</keyword>
<accession>A0ABQ8X5D7</accession>
<dbReference type="InterPro" id="IPR001715">
    <property type="entry name" value="CH_dom"/>
</dbReference>
<dbReference type="Gene3D" id="1.20.58.60">
    <property type="match status" value="3"/>
</dbReference>
<dbReference type="InterPro" id="IPR002048">
    <property type="entry name" value="EF_hand_dom"/>
</dbReference>
<dbReference type="SUPFAM" id="SSF46966">
    <property type="entry name" value="Spectrin repeat"/>
    <property type="match status" value="3"/>
</dbReference>
<feature type="domain" description="Calponin-homology (CH)" evidence="5">
    <location>
        <begin position="124"/>
        <end position="229"/>
    </location>
</feature>
<reference evidence="7" key="1">
    <citation type="submission" date="2022-08" db="EMBL/GenBank/DDBJ databases">
        <title>Novel sulfate-reducing endosymbionts in the free-living metamonad Anaeramoeba.</title>
        <authorList>
            <person name="Jerlstrom-Hultqvist J."/>
            <person name="Cepicka I."/>
            <person name="Gallot-Lavallee L."/>
            <person name="Salas-Leiva D."/>
            <person name="Curtis B.A."/>
            <person name="Zahonova K."/>
            <person name="Pipaliya S."/>
            <person name="Dacks J."/>
            <person name="Roger A.J."/>
        </authorList>
    </citation>
    <scope>NUCLEOTIDE SEQUENCE</scope>
    <source>
        <strain evidence="7">Schooner1</strain>
    </source>
</reference>
<dbReference type="PROSITE" id="PS00019">
    <property type="entry name" value="ACTININ_1"/>
    <property type="match status" value="1"/>
</dbReference>
<dbReference type="Gene3D" id="1.10.418.10">
    <property type="entry name" value="Calponin-like domain"/>
    <property type="match status" value="2"/>
</dbReference>
<dbReference type="InterPro" id="IPR036872">
    <property type="entry name" value="CH_dom_sf"/>
</dbReference>
<proteinExistence type="predicted"/>
<dbReference type="PROSITE" id="PS50222">
    <property type="entry name" value="EF_HAND_2"/>
    <property type="match status" value="2"/>
</dbReference>
<dbReference type="EMBL" id="JAOAOG010000336">
    <property type="protein sequence ID" value="KAJ6227329.1"/>
    <property type="molecule type" value="Genomic_DNA"/>
</dbReference>
<evidence type="ECO:0000256" key="3">
    <source>
        <dbReference type="ARBA" id="ARBA00023203"/>
    </source>
</evidence>
<dbReference type="Pfam" id="PF00435">
    <property type="entry name" value="Spectrin"/>
    <property type="match status" value="3"/>
</dbReference>
<feature type="domain" description="EF-hand" evidence="6">
    <location>
        <begin position="747"/>
        <end position="782"/>
    </location>
</feature>
<keyword evidence="2" id="KW-0106">Calcium</keyword>
<name>A0ABQ8X5D7_9EUKA</name>
<dbReference type="PROSITE" id="PS50021">
    <property type="entry name" value="CH"/>
    <property type="match status" value="2"/>
</dbReference>
<evidence type="ECO:0000313" key="8">
    <source>
        <dbReference type="Proteomes" id="UP001150062"/>
    </source>
</evidence>
<keyword evidence="4" id="KW-0175">Coiled coil</keyword>
<dbReference type="CDD" id="cd00176">
    <property type="entry name" value="SPEC"/>
    <property type="match status" value="2"/>
</dbReference>
<feature type="domain" description="Calponin-homology (CH)" evidence="5">
    <location>
        <begin position="10"/>
        <end position="115"/>
    </location>
</feature>
<dbReference type="Pfam" id="PF00307">
    <property type="entry name" value="CH"/>
    <property type="match status" value="2"/>
</dbReference>
<dbReference type="Gene3D" id="1.10.238.10">
    <property type="entry name" value="EF-hand"/>
    <property type="match status" value="2"/>
</dbReference>
<dbReference type="InterPro" id="IPR018247">
    <property type="entry name" value="EF_Hand_1_Ca_BS"/>
</dbReference>
<dbReference type="InterPro" id="IPR001589">
    <property type="entry name" value="Actinin_actin-bd_CS"/>
</dbReference>
<evidence type="ECO:0000256" key="2">
    <source>
        <dbReference type="ARBA" id="ARBA00022837"/>
    </source>
</evidence>
<evidence type="ECO:0000259" key="5">
    <source>
        <dbReference type="PROSITE" id="PS50021"/>
    </source>
</evidence>
<dbReference type="Pfam" id="PF13499">
    <property type="entry name" value="EF-hand_7"/>
    <property type="match status" value="1"/>
</dbReference>
<sequence>MSLMDQSWVKVQQKAFTRWVNAHLGKRGLQTDDLQTAFKTGINLIQLLEVIGEHTFGRYNKKPRMEIQMRENIEIALKFIESRDVKLTAIGAGDIYGGNLKLILGMVWTVILRFAIAEISVEELTAKEALLLWCQRKTADYDNVDIKEFTWSWQDGLGFCALIHKHRPDLIDYETLDPKNKEDNLNLAFDLAEKELGIPKFLDAEDMIDVKPDERAVMTYLAEYFKVFSKGQKAETAGRRISKLVGLTKKNEELKEQYILSAEALIKWMKEKTSELNDHDFDNTLDGIKNKLIEFRSYKSEEKPGKLREKNDVESKYTSLQTQLRVNNRPLFVPAEGQSLEDIDNLWLGLEEAERTRNKAIREELARQEKLDKLYRKLNFKSNSLLQWMQNKTSEIENAPLGETLPEVNMKINDHTSFESEMNDKSTTLDQVNKLGNDILNDNYFNAGEVESKLNELNQNWENLGNLSNNKKQALEEEKIRQQKMEELRIEFAQLANSLMIYINDIQATSQEPVKTASVNEIIELDEEYQESLADLSNKENDLNTLSGLADEMNNMNITENTYSKLSLDDVNNAWNEMKNAINEQNNAIQAEKELQEGNENLVKEFEEAANDLLSFCDNIKKSSTNLQGEINEQISEIDNLTNELNNNKNKLESCESHNETLIEKDLVLQTDFTILELQIAYNETASYLSKTRGTLESSLLLKEGSKVTEEEIKEYQNMFQLFDKDKKGALFPYEFSGVLNALGDDLDEEEMKKVFDKYDSDKSGTLEFNEFVDFMVKRNEDSDTIEQSLESWNVIAQGNNFVTVAQMGQAGMSKDDITYLTENMPEIEGGYDYKAWVETAYN</sequence>
<dbReference type="InterPro" id="IPR011992">
    <property type="entry name" value="EF-hand-dom_pair"/>
</dbReference>
<gene>
    <name evidence="7" type="ORF">M0813_09910</name>
</gene>
<evidence type="ECO:0000313" key="7">
    <source>
        <dbReference type="EMBL" id="KAJ6227329.1"/>
    </source>
</evidence>
<feature type="coiled-coil region" evidence="4">
    <location>
        <begin position="579"/>
        <end position="665"/>
    </location>
</feature>
<evidence type="ECO:0000259" key="6">
    <source>
        <dbReference type="PROSITE" id="PS50222"/>
    </source>
</evidence>
<dbReference type="InterPro" id="IPR018159">
    <property type="entry name" value="Spectrin/alpha-actinin"/>
</dbReference>
<dbReference type="CDD" id="cd21216">
    <property type="entry name" value="CH_ACTN_rpt2"/>
    <property type="match status" value="1"/>
</dbReference>
<dbReference type="SMART" id="SM00033">
    <property type="entry name" value="CH"/>
    <property type="match status" value="2"/>
</dbReference>
<dbReference type="SUPFAM" id="SSF47473">
    <property type="entry name" value="EF-hand"/>
    <property type="match status" value="1"/>
</dbReference>
<evidence type="ECO:0000256" key="1">
    <source>
        <dbReference type="ARBA" id="ARBA00022737"/>
    </source>
</evidence>
<keyword evidence="8" id="KW-1185">Reference proteome</keyword>
<dbReference type="SMART" id="SM00150">
    <property type="entry name" value="SPEC"/>
    <property type="match status" value="3"/>
</dbReference>
<evidence type="ECO:0000256" key="4">
    <source>
        <dbReference type="SAM" id="Coils"/>
    </source>
</evidence>
<dbReference type="PROSITE" id="PS00018">
    <property type="entry name" value="EF_HAND_1"/>
    <property type="match status" value="1"/>
</dbReference>
<dbReference type="PANTHER" id="PTHR11915">
    <property type="entry name" value="SPECTRIN/FILAMIN RELATED CYTOSKELETAL PROTEIN"/>
    <property type="match status" value="1"/>
</dbReference>
<comment type="caution">
    <text evidence="7">The sequence shown here is derived from an EMBL/GenBank/DDBJ whole genome shotgun (WGS) entry which is preliminary data.</text>
</comment>
<protein>
    <submittedName>
        <fullName evidence="7">Alpha-actinin-2</fullName>
    </submittedName>
</protein>
<feature type="coiled-coil region" evidence="4">
    <location>
        <begin position="458"/>
        <end position="491"/>
    </location>
</feature>
<dbReference type="SMART" id="SM01184">
    <property type="entry name" value="efhand_Ca_insen"/>
    <property type="match status" value="1"/>
</dbReference>
<dbReference type="SUPFAM" id="SSF47576">
    <property type="entry name" value="Calponin-homology domain, CH-domain"/>
    <property type="match status" value="1"/>
</dbReference>
<keyword evidence="3" id="KW-0009">Actin-binding</keyword>